<feature type="transmembrane region" description="Helical" evidence="2">
    <location>
        <begin position="303"/>
        <end position="320"/>
    </location>
</feature>
<keyword evidence="2" id="KW-0812">Transmembrane</keyword>
<evidence type="ECO:0000313" key="3">
    <source>
        <dbReference type="EMBL" id="KMZ94653.1"/>
    </source>
</evidence>
<name>A0A0J9W339_PLAVI</name>
<protein>
    <recommendedName>
        <fullName evidence="5">Variable surface protein</fullName>
    </recommendedName>
</protein>
<feature type="transmembrane region" description="Helical" evidence="2">
    <location>
        <begin position="256"/>
        <end position="276"/>
    </location>
</feature>
<accession>A0A0J9W339</accession>
<dbReference type="InterPro" id="IPR008780">
    <property type="entry name" value="Plasmodium_Vir"/>
</dbReference>
<dbReference type="Proteomes" id="UP000053776">
    <property type="component" value="Unassembled WGS sequence"/>
</dbReference>
<evidence type="ECO:0000256" key="2">
    <source>
        <dbReference type="SAM" id="Phobius"/>
    </source>
</evidence>
<dbReference type="AlphaFoldDB" id="A0A0J9W339"/>
<organism evidence="3 4">
    <name type="scientific">Plasmodium vivax Mauritania I</name>
    <dbReference type="NCBI Taxonomy" id="1035515"/>
    <lineage>
        <taxon>Eukaryota</taxon>
        <taxon>Sar</taxon>
        <taxon>Alveolata</taxon>
        <taxon>Apicomplexa</taxon>
        <taxon>Aconoidasida</taxon>
        <taxon>Haemosporida</taxon>
        <taxon>Plasmodiidae</taxon>
        <taxon>Plasmodium</taxon>
        <taxon>Plasmodium (Plasmodium)</taxon>
    </lineage>
</organism>
<gene>
    <name evidence="3" type="ORF">PVMG_02542</name>
</gene>
<keyword evidence="2" id="KW-1133">Transmembrane helix</keyword>
<sequence length="328" mass="37963">MKNKILHINYNSVKSFPSIEVEFKNITASSIRLNPFVCNRINSSFVNNEFYESCTKITEFMNHLKSNHDSDSISKKCNYLNYKINEELRRLKKVSYNNSEFYDKLISDYKNVGYDLNIICNNKNISYLDEDVFSKINDIRDIYINFNNFINFAGSSSVNNCQDINKSIDLYTKHKDTCKGVINQDFCVALDNFKKDYLAKVGQIVTTCKTAKESLESYINTVDGLEEEAEEEMEESDTEPFSIQTNSQMGQSKSTITVASSTILVLSSASFIIYKVRKIFFFFKFKINVNTNNKITEKQMCQILCLNIFFYIVYTPWNLVTSSSTKKK</sequence>
<evidence type="ECO:0000256" key="1">
    <source>
        <dbReference type="SAM" id="Coils"/>
    </source>
</evidence>
<reference evidence="3 4" key="1">
    <citation type="submission" date="2011-08" db="EMBL/GenBank/DDBJ databases">
        <title>The Genome Sequence of Plasmodium vivax Mauritania I.</title>
        <authorList>
            <consortium name="The Broad Institute Genome Sequencing Platform"/>
            <consortium name="The Broad Institute Genome Sequencing Center for Infectious Disease"/>
            <person name="Neafsey D."/>
            <person name="Carlton J."/>
            <person name="Barnwell J."/>
            <person name="Collins W."/>
            <person name="Escalante A."/>
            <person name="Mullikin J."/>
            <person name="Saul A."/>
            <person name="Guigo R."/>
            <person name="Camara F."/>
            <person name="Young S.K."/>
            <person name="Zeng Q."/>
            <person name="Gargeya S."/>
            <person name="Fitzgerald M."/>
            <person name="Haas B."/>
            <person name="Abouelleil A."/>
            <person name="Alvarado L."/>
            <person name="Arachchi H.M."/>
            <person name="Berlin A."/>
            <person name="Brown A."/>
            <person name="Chapman S.B."/>
            <person name="Chen Z."/>
            <person name="Dunbar C."/>
            <person name="Freedman E."/>
            <person name="Gearin G."/>
            <person name="Gellesch M."/>
            <person name="Goldberg J."/>
            <person name="Griggs A."/>
            <person name="Gujja S."/>
            <person name="Heiman D."/>
            <person name="Howarth C."/>
            <person name="Larson L."/>
            <person name="Lui A."/>
            <person name="MacDonald P.J.P."/>
            <person name="Montmayeur A."/>
            <person name="Murphy C."/>
            <person name="Neiman D."/>
            <person name="Pearson M."/>
            <person name="Priest M."/>
            <person name="Roberts A."/>
            <person name="Saif S."/>
            <person name="Shea T."/>
            <person name="Shenoy N."/>
            <person name="Sisk P."/>
            <person name="Stolte C."/>
            <person name="Sykes S."/>
            <person name="Wortman J."/>
            <person name="Nusbaum C."/>
            <person name="Birren B."/>
        </authorList>
    </citation>
    <scope>NUCLEOTIDE SEQUENCE [LARGE SCALE GENOMIC DNA]</scope>
    <source>
        <strain evidence="3 4">Mauritania I</strain>
    </source>
</reference>
<keyword evidence="1" id="KW-0175">Coiled coil</keyword>
<proteinExistence type="predicted"/>
<evidence type="ECO:0000313" key="4">
    <source>
        <dbReference type="Proteomes" id="UP000053776"/>
    </source>
</evidence>
<feature type="coiled-coil region" evidence="1">
    <location>
        <begin position="208"/>
        <end position="235"/>
    </location>
</feature>
<keyword evidence="2" id="KW-0472">Membrane</keyword>
<dbReference type="EMBL" id="KQ235014">
    <property type="protein sequence ID" value="KMZ94653.1"/>
    <property type="molecule type" value="Genomic_DNA"/>
</dbReference>
<dbReference type="Pfam" id="PF05795">
    <property type="entry name" value="Plasmodium_Vir"/>
    <property type="match status" value="1"/>
</dbReference>
<evidence type="ECO:0008006" key="5">
    <source>
        <dbReference type="Google" id="ProtNLM"/>
    </source>
</evidence>